<dbReference type="EMBL" id="RIBS01000009">
    <property type="protein sequence ID" value="RNF82204.1"/>
    <property type="molecule type" value="Genomic_DNA"/>
</dbReference>
<dbReference type="AlphaFoldDB" id="A0A3M8SSL2"/>
<dbReference type="RefSeq" id="WP_123088931.1">
    <property type="nucleotide sequence ID" value="NZ_RIBS01000009.1"/>
</dbReference>
<organism evidence="2 3">
    <name type="scientific">Montanilutibacter psychrotolerans</name>
    <dbReference type="NCBI Taxonomy" id="1327343"/>
    <lineage>
        <taxon>Bacteria</taxon>
        <taxon>Pseudomonadati</taxon>
        <taxon>Pseudomonadota</taxon>
        <taxon>Gammaproteobacteria</taxon>
        <taxon>Lysobacterales</taxon>
        <taxon>Lysobacteraceae</taxon>
        <taxon>Montanilutibacter</taxon>
    </lineage>
</organism>
<dbReference type="InterPro" id="IPR018638">
    <property type="entry name" value="DUF2061_membrane"/>
</dbReference>
<gene>
    <name evidence="2" type="ORF">EER27_14905</name>
</gene>
<sequence length="72" mass="7686">MSKTLSFACVHFTVAFAVGYAMTGSLLVGGALALVEQACNTVAFHLHENVWRRIQARRDALRPTPGTAPVSA</sequence>
<dbReference type="Pfam" id="PF09834">
    <property type="entry name" value="DUF2061"/>
    <property type="match status" value="1"/>
</dbReference>
<protein>
    <submittedName>
        <fullName evidence="2">DUF2061 domain-containing protein</fullName>
    </submittedName>
</protein>
<name>A0A3M8SSL2_9GAMM</name>
<keyword evidence="3" id="KW-1185">Reference proteome</keyword>
<dbReference type="OrthoDB" id="9133582at2"/>
<feature type="domain" description="DUF2061" evidence="1">
    <location>
        <begin position="1"/>
        <end position="51"/>
    </location>
</feature>
<reference evidence="2 3" key="1">
    <citation type="submission" date="2018-11" db="EMBL/GenBank/DDBJ databases">
        <title>Lysobacter cryohumiis sp. nov., isolated from soil in the Tianshan Mountains, Xinjiang, China.</title>
        <authorList>
            <person name="Luo Y."/>
            <person name="Sheng H."/>
        </authorList>
    </citation>
    <scope>NUCLEOTIDE SEQUENCE [LARGE SCALE GENOMIC DNA]</scope>
    <source>
        <strain evidence="2 3">ZS60</strain>
    </source>
</reference>
<evidence type="ECO:0000259" key="1">
    <source>
        <dbReference type="Pfam" id="PF09834"/>
    </source>
</evidence>
<evidence type="ECO:0000313" key="3">
    <source>
        <dbReference type="Proteomes" id="UP000267049"/>
    </source>
</evidence>
<evidence type="ECO:0000313" key="2">
    <source>
        <dbReference type="EMBL" id="RNF82204.1"/>
    </source>
</evidence>
<proteinExistence type="predicted"/>
<dbReference type="Proteomes" id="UP000267049">
    <property type="component" value="Unassembled WGS sequence"/>
</dbReference>
<comment type="caution">
    <text evidence="2">The sequence shown here is derived from an EMBL/GenBank/DDBJ whole genome shotgun (WGS) entry which is preliminary data.</text>
</comment>
<accession>A0A3M8SSL2</accession>